<dbReference type="GeneID" id="118424192"/>
<evidence type="ECO:0000256" key="6">
    <source>
        <dbReference type="ARBA" id="ARBA00023125"/>
    </source>
</evidence>
<keyword evidence="10" id="KW-1185">Reference proteome</keyword>
<dbReference type="FunFam" id="3.30.160.60:FF:003623">
    <property type="match status" value="1"/>
</dbReference>
<comment type="subcellular location">
    <subcellularLocation>
        <location evidence="1">Nucleus</location>
    </subcellularLocation>
</comment>
<evidence type="ECO:0000256" key="2">
    <source>
        <dbReference type="ARBA" id="ARBA00022723"/>
    </source>
</evidence>
<keyword evidence="2" id="KW-0479">Metal-binding</keyword>
<evidence type="ECO:0000256" key="1">
    <source>
        <dbReference type="ARBA" id="ARBA00004123"/>
    </source>
</evidence>
<dbReference type="Proteomes" id="UP000001554">
    <property type="component" value="Chromosome 10"/>
</dbReference>
<evidence type="ECO:0000313" key="11">
    <source>
        <dbReference type="RefSeq" id="XP_035688621.1"/>
    </source>
</evidence>
<protein>
    <submittedName>
        <fullName evidence="11">Zinc finger protein 79-like</fullName>
    </submittedName>
</protein>
<evidence type="ECO:0000313" key="10">
    <source>
        <dbReference type="Proteomes" id="UP000001554"/>
    </source>
</evidence>
<proteinExistence type="predicted"/>
<evidence type="ECO:0000256" key="3">
    <source>
        <dbReference type="ARBA" id="ARBA00022737"/>
    </source>
</evidence>
<evidence type="ECO:0000256" key="8">
    <source>
        <dbReference type="PROSITE-ProRule" id="PRU00042"/>
    </source>
</evidence>
<feature type="domain" description="C2H2-type" evidence="9">
    <location>
        <begin position="59"/>
        <end position="86"/>
    </location>
</feature>
<dbReference type="KEGG" id="bfo:118424192"/>
<evidence type="ECO:0000256" key="5">
    <source>
        <dbReference type="ARBA" id="ARBA00022833"/>
    </source>
</evidence>
<dbReference type="GO" id="GO:0003677">
    <property type="term" value="F:DNA binding"/>
    <property type="evidence" value="ECO:0007669"/>
    <property type="project" value="UniProtKB-KW"/>
</dbReference>
<keyword evidence="7" id="KW-0539">Nucleus</keyword>
<dbReference type="PROSITE" id="PS50157">
    <property type="entry name" value="ZINC_FINGER_C2H2_2"/>
    <property type="match status" value="1"/>
</dbReference>
<dbReference type="AlphaFoldDB" id="A0A9J7N3Y8"/>
<dbReference type="GO" id="GO:0005634">
    <property type="term" value="C:nucleus"/>
    <property type="evidence" value="ECO:0007669"/>
    <property type="project" value="UniProtKB-SubCell"/>
</dbReference>
<dbReference type="PANTHER" id="PTHR24392:SF31">
    <property type="entry name" value="C2H2-TYPE DOMAIN-CONTAINING PROTEIN"/>
    <property type="match status" value="1"/>
</dbReference>
<evidence type="ECO:0000256" key="4">
    <source>
        <dbReference type="ARBA" id="ARBA00022771"/>
    </source>
</evidence>
<dbReference type="PANTHER" id="PTHR24392">
    <property type="entry name" value="ZINC FINGER PROTEIN"/>
    <property type="match status" value="1"/>
</dbReference>
<accession>A0A9J7N3Y8</accession>
<dbReference type="GO" id="GO:0008270">
    <property type="term" value="F:zinc ion binding"/>
    <property type="evidence" value="ECO:0007669"/>
    <property type="project" value="UniProtKB-KW"/>
</dbReference>
<gene>
    <name evidence="11" type="primary">LOC118424192</name>
</gene>
<keyword evidence="5" id="KW-0862">Zinc</keyword>
<reference evidence="10" key="1">
    <citation type="journal article" date="2020" name="Nat. Ecol. Evol.">
        <title>Deeply conserved synteny resolves early events in vertebrate evolution.</title>
        <authorList>
            <person name="Simakov O."/>
            <person name="Marletaz F."/>
            <person name="Yue J.X."/>
            <person name="O'Connell B."/>
            <person name="Jenkins J."/>
            <person name="Brandt A."/>
            <person name="Calef R."/>
            <person name="Tung C.H."/>
            <person name="Huang T.K."/>
            <person name="Schmutz J."/>
            <person name="Satoh N."/>
            <person name="Yu J.K."/>
            <person name="Putnam N.H."/>
            <person name="Green R.E."/>
            <person name="Rokhsar D.S."/>
        </authorList>
    </citation>
    <scope>NUCLEOTIDE SEQUENCE [LARGE SCALE GENOMIC DNA]</scope>
    <source>
        <strain evidence="10">S238N-H82</strain>
    </source>
</reference>
<dbReference type="InterPro" id="IPR036236">
    <property type="entry name" value="Znf_C2H2_sf"/>
</dbReference>
<evidence type="ECO:0000256" key="7">
    <source>
        <dbReference type="ARBA" id="ARBA00023242"/>
    </source>
</evidence>
<dbReference type="OrthoDB" id="6077919at2759"/>
<dbReference type="RefSeq" id="XP_035688621.1">
    <property type="nucleotide sequence ID" value="XM_035832728.1"/>
</dbReference>
<keyword evidence="3" id="KW-0677">Repeat</keyword>
<reference evidence="11" key="2">
    <citation type="submission" date="2025-08" db="UniProtKB">
        <authorList>
            <consortium name="RefSeq"/>
        </authorList>
    </citation>
    <scope>IDENTIFICATION</scope>
    <source>
        <strain evidence="11">S238N-H82</strain>
        <tissue evidence="11">Testes</tissue>
    </source>
</reference>
<keyword evidence="6" id="KW-0238">DNA-binding</keyword>
<dbReference type="InterPro" id="IPR013087">
    <property type="entry name" value="Znf_C2H2_type"/>
</dbReference>
<evidence type="ECO:0000259" key="9">
    <source>
        <dbReference type="PROSITE" id="PS50157"/>
    </source>
</evidence>
<keyword evidence="4 8" id="KW-0863">Zinc-finger</keyword>
<dbReference type="Pfam" id="PF00096">
    <property type="entry name" value="zf-C2H2"/>
    <property type="match status" value="1"/>
</dbReference>
<organism evidence="10 11">
    <name type="scientific">Branchiostoma floridae</name>
    <name type="common">Florida lancelet</name>
    <name type="synonym">Amphioxus</name>
    <dbReference type="NCBI Taxonomy" id="7739"/>
    <lineage>
        <taxon>Eukaryota</taxon>
        <taxon>Metazoa</taxon>
        <taxon>Chordata</taxon>
        <taxon>Cephalochordata</taxon>
        <taxon>Leptocardii</taxon>
        <taxon>Amphioxiformes</taxon>
        <taxon>Branchiostomatidae</taxon>
        <taxon>Branchiostoma</taxon>
    </lineage>
</organism>
<dbReference type="SUPFAM" id="SSF57667">
    <property type="entry name" value="beta-beta-alpha zinc fingers"/>
    <property type="match status" value="1"/>
</dbReference>
<dbReference type="SMART" id="SM00355">
    <property type="entry name" value="ZnF_C2H2"/>
    <property type="match status" value="1"/>
</dbReference>
<sequence length="122" mass="13687">MAEGSNRSPTAVPQNFSDWYRYPPGVSCNKDATKTKEYPTASKTSLVSQPEAHTCEKPYMCGECGYRTAYNSNLSEHMRTHTGVKPDMCDYPAAQTSTLKQTCEKPYMCGECGYRTTQNKEM</sequence>
<dbReference type="Gene3D" id="3.30.160.60">
    <property type="entry name" value="Classic Zinc Finger"/>
    <property type="match status" value="1"/>
</dbReference>
<name>A0A9J7N3Y8_BRAFL</name>